<evidence type="ECO:0000256" key="5">
    <source>
        <dbReference type="SAM" id="MobiDB-lite"/>
    </source>
</evidence>
<organism evidence="8 9">
    <name type="scientific">Lentzea atacamensis</name>
    <dbReference type="NCBI Taxonomy" id="531938"/>
    <lineage>
        <taxon>Bacteria</taxon>
        <taxon>Bacillati</taxon>
        <taxon>Actinomycetota</taxon>
        <taxon>Actinomycetes</taxon>
        <taxon>Pseudonocardiales</taxon>
        <taxon>Pseudonocardiaceae</taxon>
        <taxon>Lentzea</taxon>
    </lineage>
</organism>
<dbReference type="AlphaFoldDB" id="A0A316HT06"/>
<evidence type="ECO:0000256" key="1">
    <source>
        <dbReference type="ARBA" id="ARBA00010641"/>
    </source>
</evidence>
<dbReference type="Gene3D" id="1.10.1740.10">
    <property type="match status" value="1"/>
</dbReference>
<gene>
    <name evidence="8" type="ORF">C8D88_1084</name>
</gene>
<evidence type="ECO:0000256" key="4">
    <source>
        <dbReference type="ARBA" id="ARBA00023163"/>
    </source>
</evidence>
<dbReference type="SUPFAM" id="SSF88659">
    <property type="entry name" value="Sigma3 and sigma4 domains of RNA polymerase sigma factors"/>
    <property type="match status" value="1"/>
</dbReference>
<comment type="caution">
    <text evidence="8">The sequence shown here is derived from an EMBL/GenBank/DDBJ whole genome shotgun (WGS) entry which is preliminary data.</text>
</comment>
<dbReference type="PANTHER" id="PTHR30173:SF36">
    <property type="entry name" value="ECF RNA POLYMERASE SIGMA FACTOR SIGJ"/>
    <property type="match status" value="1"/>
</dbReference>
<dbReference type="InterPro" id="IPR014284">
    <property type="entry name" value="RNA_pol_sigma-70_dom"/>
</dbReference>
<feature type="compositionally biased region" description="Polar residues" evidence="5">
    <location>
        <begin position="7"/>
        <end position="20"/>
    </location>
</feature>
<evidence type="ECO:0000313" key="8">
    <source>
        <dbReference type="EMBL" id="PWK84389.1"/>
    </source>
</evidence>
<dbReference type="PANTHER" id="PTHR30173">
    <property type="entry name" value="SIGMA 19 FACTOR"/>
    <property type="match status" value="1"/>
</dbReference>
<keyword evidence="2" id="KW-0805">Transcription regulation</keyword>
<comment type="similarity">
    <text evidence="1">Belongs to the sigma-70 factor family. ECF subfamily.</text>
</comment>
<dbReference type="InterPro" id="IPR013249">
    <property type="entry name" value="RNA_pol_sigma70_r4_t2"/>
</dbReference>
<dbReference type="EMBL" id="QGHB01000008">
    <property type="protein sequence ID" value="PWK84389.1"/>
    <property type="molecule type" value="Genomic_DNA"/>
</dbReference>
<dbReference type="Pfam" id="PF04542">
    <property type="entry name" value="Sigma70_r2"/>
    <property type="match status" value="1"/>
</dbReference>
<dbReference type="RefSeq" id="WP_109638725.1">
    <property type="nucleotide sequence ID" value="NZ_QGHB01000008.1"/>
</dbReference>
<dbReference type="InterPro" id="IPR036388">
    <property type="entry name" value="WH-like_DNA-bd_sf"/>
</dbReference>
<evidence type="ECO:0000256" key="2">
    <source>
        <dbReference type="ARBA" id="ARBA00023015"/>
    </source>
</evidence>
<feature type="region of interest" description="Disordered" evidence="5">
    <location>
        <begin position="1"/>
        <end position="25"/>
    </location>
</feature>
<accession>A0A316HT06</accession>
<dbReference type="GO" id="GO:0003677">
    <property type="term" value="F:DNA binding"/>
    <property type="evidence" value="ECO:0007669"/>
    <property type="project" value="InterPro"/>
</dbReference>
<evidence type="ECO:0000259" key="6">
    <source>
        <dbReference type="Pfam" id="PF04542"/>
    </source>
</evidence>
<dbReference type="InterPro" id="IPR013324">
    <property type="entry name" value="RNA_pol_sigma_r3/r4-like"/>
</dbReference>
<dbReference type="InterPro" id="IPR013325">
    <property type="entry name" value="RNA_pol_sigma_r2"/>
</dbReference>
<reference evidence="8 9" key="1">
    <citation type="submission" date="2018-05" db="EMBL/GenBank/DDBJ databases">
        <title>Genomic Encyclopedia of Type Strains, Phase IV (KMG-IV): sequencing the most valuable type-strain genomes for metagenomic binning, comparative biology and taxonomic classification.</title>
        <authorList>
            <person name="Goeker M."/>
        </authorList>
    </citation>
    <scope>NUCLEOTIDE SEQUENCE [LARGE SCALE GENOMIC DNA]</scope>
    <source>
        <strain evidence="8 9">DSM 45480</strain>
    </source>
</reference>
<evidence type="ECO:0000259" key="7">
    <source>
        <dbReference type="Pfam" id="PF08281"/>
    </source>
</evidence>
<evidence type="ECO:0000313" key="9">
    <source>
        <dbReference type="Proteomes" id="UP000246005"/>
    </source>
</evidence>
<feature type="domain" description="RNA polymerase sigma-70 region 2" evidence="6">
    <location>
        <begin position="29"/>
        <end position="92"/>
    </location>
</feature>
<evidence type="ECO:0000256" key="3">
    <source>
        <dbReference type="ARBA" id="ARBA00023082"/>
    </source>
</evidence>
<dbReference type="GO" id="GO:0016987">
    <property type="term" value="F:sigma factor activity"/>
    <property type="evidence" value="ECO:0007669"/>
    <property type="project" value="UniProtKB-KW"/>
</dbReference>
<sequence>MLATNIDIDSTPDTSRTRSPVTAEEAADFQSVRPHLFRIAYRMLGRAADAEDVVQDVWLRWQGADRTLVRDRAAFLAKITTRLTLNLLNSARVRREIPVDSQFTDQPLVADDPAVVCERAADLEPAILLMFQRLSPMERAVFVLREAFEYPFRDIADALRTSEPNARQLARRARTRLYEQRHEPVGQAARERLLNAFVRTAQAGGVTHIERALADDVFAQGGSHRGRAARRLAPPAKAC</sequence>
<dbReference type="GO" id="GO:0006352">
    <property type="term" value="P:DNA-templated transcription initiation"/>
    <property type="evidence" value="ECO:0007669"/>
    <property type="project" value="InterPro"/>
</dbReference>
<keyword evidence="3" id="KW-0731">Sigma factor</keyword>
<dbReference type="NCBIfam" id="TIGR02937">
    <property type="entry name" value="sigma70-ECF"/>
    <property type="match status" value="1"/>
</dbReference>
<proteinExistence type="inferred from homology"/>
<protein>
    <submittedName>
        <fullName evidence="8">RNA polymerase sigma-70 factor (ECF subfamily)</fullName>
    </submittedName>
</protein>
<dbReference type="Pfam" id="PF08281">
    <property type="entry name" value="Sigma70_r4_2"/>
    <property type="match status" value="1"/>
</dbReference>
<dbReference type="InterPro" id="IPR007627">
    <property type="entry name" value="RNA_pol_sigma70_r2"/>
</dbReference>
<dbReference type="SUPFAM" id="SSF88946">
    <property type="entry name" value="Sigma2 domain of RNA polymerase sigma factors"/>
    <property type="match status" value="1"/>
</dbReference>
<dbReference type="Proteomes" id="UP000246005">
    <property type="component" value="Unassembled WGS sequence"/>
</dbReference>
<keyword evidence="4" id="KW-0804">Transcription</keyword>
<name>A0A316HT06_9PSEU</name>
<dbReference type="Gene3D" id="1.10.10.10">
    <property type="entry name" value="Winged helix-like DNA-binding domain superfamily/Winged helix DNA-binding domain"/>
    <property type="match status" value="1"/>
</dbReference>
<feature type="domain" description="RNA polymerase sigma factor 70 region 4 type 2" evidence="7">
    <location>
        <begin position="126"/>
        <end position="177"/>
    </location>
</feature>
<dbReference type="InterPro" id="IPR052704">
    <property type="entry name" value="ECF_Sigma-70_Domain"/>
</dbReference>